<dbReference type="PANTHER" id="PTHR21660">
    <property type="entry name" value="THIOESTERASE SUPERFAMILY MEMBER-RELATED"/>
    <property type="match status" value="1"/>
</dbReference>
<organism evidence="4 5">
    <name type="scientific">Caldimonas caldifontis</name>
    <dbReference type="NCBI Taxonomy" id="1452508"/>
    <lineage>
        <taxon>Bacteria</taxon>
        <taxon>Pseudomonadati</taxon>
        <taxon>Pseudomonadota</taxon>
        <taxon>Betaproteobacteria</taxon>
        <taxon>Burkholderiales</taxon>
        <taxon>Sphaerotilaceae</taxon>
        <taxon>Caldimonas</taxon>
    </lineage>
</organism>
<dbReference type="EMBL" id="PSNX01000007">
    <property type="protein sequence ID" value="PPE66544.1"/>
    <property type="molecule type" value="Genomic_DNA"/>
</dbReference>
<keyword evidence="2" id="KW-0378">Hydrolase</keyword>
<comment type="caution">
    <text evidence="4">The sequence shown here is derived from an EMBL/GenBank/DDBJ whole genome shotgun (WGS) entry which is preliminary data.</text>
</comment>
<dbReference type="InterPro" id="IPR039298">
    <property type="entry name" value="ACOT13"/>
</dbReference>
<dbReference type="GO" id="GO:0047617">
    <property type="term" value="F:fatty acyl-CoA hydrolase activity"/>
    <property type="evidence" value="ECO:0007669"/>
    <property type="project" value="InterPro"/>
</dbReference>
<reference evidence="4 5" key="1">
    <citation type="submission" date="2018-02" db="EMBL/GenBank/DDBJ databases">
        <title>Reclassifiation of [Polyangium] brachysporum DSM 7029 as Guopingzhaonella breviflexa gen. nov., sp. nov., a member of the family Comamonadaceae.</title>
        <authorList>
            <person name="Tang B."/>
        </authorList>
    </citation>
    <scope>NUCLEOTIDE SEQUENCE [LARGE SCALE GENOMIC DNA]</scope>
    <source>
        <strain evidence="4 5">BCRC 80649</strain>
    </source>
</reference>
<dbReference type="InterPro" id="IPR006683">
    <property type="entry name" value="Thioestr_dom"/>
</dbReference>
<keyword evidence="5" id="KW-1185">Reference proteome</keyword>
<evidence type="ECO:0000256" key="1">
    <source>
        <dbReference type="ARBA" id="ARBA00008324"/>
    </source>
</evidence>
<evidence type="ECO:0000259" key="3">
    <source>
        <dbReference type="Pfam" id="PF03061"/>
    </source>
</evidence>
<proteinExistence type="inferred from homology"/>
<dbReference type="CDD" id="cd03443">
    <property type="entry name" value="PaaI_thioesterase"/>
    <property type="match status" value="1"/>
</dbReference>
<sequence length="132" mass="14011">MAGGEAEIGFALRDEHCNSFHVAHGGAVMTLLDVVMAHAARSVNDPAANYGPGVVTIEMKTSFMRPGEGRLKALGKLLHRTATLAFCEGSVYREDGTLAAHATGTFKYVRALPVSAREAKPLQQRLDGDGSD</sequence>
<dbReference type="Proteomes" id="UP000238605">
    <property type="component" value="Unassembled WGS sequence"/>
</dbReference>
<protein>
    <submittedName>
        <fullName evidence="4">PaaI family thioesterase</fullName>
    </submittedName>
</protein>
<dbReference type="Gene3D" id="3.10.129.10">
    <property type="entry name" value="Hotdog Thioesterase"/>
    <property type="match status" value="1"/>
</dbReference>
<feature type="domain" description="Thioesterase" evidence="3">
    <location>
        <begin position="21"/>
        <end position="99"/>
    </location>
</feature>
<name>A0A2S5SV15_9BURK</name>
<comment type="similarity">
    <text evidence="1">Belongs to the thioesterase PaaI family.</text>
</comment>
<evidence type="ECO:0000313" key="5">
    <source>
        <dbReference type="Proteomes" id="UP000238605"/>
    </source>
</evidence>
<dbReference type="InterPro" id="IPR029069">
    <property type="entry name" value="HotDog_dom_sf"/>
</dbReference>
<evidence type="ECO:0000256" key="2">
    <source>
        <dbReference type="ARBA" id="ARBA00022801"/>
    </source>
</evidence>
<dbReference type="InterPro" id="IPR003736">
    <property type="entry name" value="PAAI_dom"/>
</dbReference>
<evidence type="ECO:0000313" key="4">
    <source>
        <dbReference type="EMBL" id="PPE66544.1"/>
    </source>
</evidence>
<dbReference type="SUPFAM" id="SSF54637">
    <property type="entry name" value="Thioesterase/thiol ester dehydrase-isomerase"/>
    <property type="match status" value="1"/>
</dbReference>
<gene>
    <name evidence="4" type="ORF">C1704_09165</name>
</gene>
<dbReference type="PANTHER" id="PTHR21660:SF1">
    <property type="entry name" value="ACYL-COENZYME A THIOESTERASE 13"/>
    <property type="match status" value="1"/>
</dbReference>
<dbReference type="NCBIfam" id="TIGR00369">
    <property type="entry name" value="unchar_dom_1"/>
    <property type="match status" value="1"/>
</dbReference>
<accession>A0A2S5SV15</accession>
<dbReference type="Pfam" id="PF03061">
    <property type="entry name" value="4HBT"/>
    <property type="match status" value="1"/>
</dbReference>
<dbReference type="AlphaFoldDB" id="A0A2S5SV15"/>